<sequence>ALSRRTMADWVIRCASLFKPLYDRLHQVLLQQPVLHGDETTVKVVKEDKQTSYMWLYCSGTDSPVAEANIPNIALFDYQNSRAGRCPVAFLQGYDGYLQVDGYAGYEQTQATLVGCWAHARRKFKEAADAQAKGKTGKANWALNHIQKLYRV</sequence>
<evidence type="ECO:0000259" key="1">
    <source>
        <dbReference type="Pfam" id="PF03050"/>
    </source>
</evidence>
<proteinExistence type="predicted"/>
<dbReference type="Pfam" id="PF03050">
    <property type="entry name" value="DDE_Tnp_IS66"/>
    <property type="match status" value="1"/>
</dbReference>
<dbReference type="PANTHER" id="PTHR33678">
    <property type="entry name" value="BLL1576 PROTEIN"/>
    <property type="match status" value="1"/>
</dbReference>
<dbReference type="Proteomes" id="UP000033452">
    <property type="component" value="Unassembled WGS sequence"/>
</dbReference>
<organism evidence="2 3">
    <name type="scientific">Pseudoalteromonas rubra</name>
    <dbReference type="NCBI Taxonomy" id="43658"/>
    <lineage>
        <taxon>Bacteria</taxon>
        <taxon>Pseudomonadati</taxon>
        <taxon>Pseudomonadota</taxon>
        <taxon>Gammaproteobacteria</taxon>
        <taxon>Alteromonadales</taxon>
        <taxon>Pseudoalteromonadaceae</taxon>
        <taxon>Pseudoalteromonas</taxon>
    </lineage>
</organism>
<feature type="non-terminal residue" evidence="2">
    <location>
        <position position="152"/>
    </location>
</feature>
<accession>A0A0F4QB11</accession>
<keyword evidence="3" id="KW-1185">Reference proteome</keyword>
<reference evidence="2 3" key="1">
    <citation type="journal article" date="2015" name="BMC Genomics">
        <title>Genome mining reveals unlocked bioactive potential of marine Gram-negative bacteria.</title>
        <authorList>
            <person name="Machado H."/>
            <person name="Sonnenschein E.C."/>
            <person name="Melchiorsen J."/>
            <person name="Gram L."/>
        </authorList>
    </citation>
    <scope>NUCLEOTIDE SEQUENCE [LARGE SCALE GENOMIC DNA]</scope>
    <source>
        <strain evidence="2 3">S2471</strain>
    </source>
</reference>
<dbReference type="OrthoDB" id="9800877at2"/>
<feature type="non-terminal residue" evidence="2">
    <location>
        <position position="1"/>
    </location>
</feature>
<dbReference type="InterPro" id="IPR052344">
    <property type="entry name" value="Transposase-related"/>
</dbReference>
<gene>
    <name evidence="2" type="ORF">TW77_23755</name>
</gene>
<feature type="domain" description="Transposase IS66 central" evidence="1">
    <location>
        <begin position="2"/>
        <end position="151"/>
    </location>
</feature>
<evidence type="ECO:0000313" key="2">
    <source>
        <dbReference type="EMBL" id="KJZ03742.1"/>
    </source>
</evidence>
<name>A0A0F4QB11_9GAMM</name>
<dbReference type="RefSeq" id="WP_046007452.1">
    <property type="nucleotide sequence ID" value="NZ_JXYA01000116.1"/>
</dbReference>
<dbReference type="InterPro" id="IPR004291">
    <property type="entry name" value="Transposase_IS66_central"/>
</dbReference>
<comment type="caution">
    <text evidence="2">The sequence shown here is derived from an EMBL/GenBank/DDBJ whole genome shotgun (WGS) entry which is preliminary data.</text>
</comment>
<protein>
    <submittedName>
        <fullName evidence="2">Transposase</fullName>
    </submittedName>
</protein>
<dbReference type="EMBL" id="JXYA01000116">
    <property type="protein sequence ID" value="KJZ03742.1"/>
    <property type="molecule type" value="Genomic_DNA"/>
</dbReference>
<dbReference type="AlphaFoldDB" id="A0A0F4QB11"/>
<evidence type="ECO:0000313" key="3">
    <source>
        <dbReference type="Proteomes" id="UP000033452"/>
    </source>
</evidence>